<accession>A0A6P0HJ27</accession>
<dbReference type="AlphaFoldDB" id="A0A6P0HJ27"/>
<dbReference type="EMBL" id="JAAGXA010000005">
    <property type="protein sequence ID" value="NEN78254.1"/>
    <property type="molecule type" value="Genomic_DNA"/>
</dbReference>
<dbReference type="InterPro" id="IPR009078">
    <property type="entry name" value="Ferritin-like_SF"/>
</dbReference>
<dbReference type="InterPro" id="IPR012348">
    <property type="entry name" value="RNR-like"/>
</dbReference>
<keyword evidence="2" id="KW-1185">Reference proteome</keyword>
<evidence type="ECO:0000313" key="2">
    <source>
        <dbReference type="Proteomes" id="UP000468687"/>
    </source>
</evidence>
<dbReference type="InterPro" id="IPR025859">
    <property type="entry name" value="AurF/CmlI"/>
</dbReference>
<reference evidence="1 2" key="1">
    <citation type="journal article" date="2014" name="Int. J. Syst. Evol. Microbiol.">
        <title>Nocardioides zeae sp. nov., isolated from the stem of Zea mays.</title>
        <authorList>
            <person name="Glaeser S.P."/>
            <person name="McInroy J.A."/>
            <person name="Busse H.J."/>
            <person name="Kampfer P."/>
        </authorList>
    </citation>
    <scope>NUCLEOTIDE SEQUENCE [LARGE SCALE GENOMIC DNA]</scope>
    <source>
        <strain evidence="1 2">JCM 30728</strain>
    </source>
</reference>
<gene>
    <name evidence="1" type="ORF">G3T38_08190</name>
</gene>
<comment type="caution">
    <text evidence="1">The sequence shown here is derived from an EMBL/GenBank/DDBJ whole genome shotgun (WGS) entry which is preliminary data.</text>
</comment>
<sequence>MSAQAHELHEVDGVGAADTTQPRSRLELIDWNEPEVPEGLTDAEYDEVLHRLSVASVERHFDAFADIDWDHPDFEVRADDPRWVLPDVDPVGRHPWYKALPLEEQIRVGQWRYANIFKVGLQFENILIRGIMQYVFTAENGSKEYRYLTHEATEECHHTQMFQEGVNRMGVDAPGMPRWLRAVAWALPLAASKVPLAFFIGVLAGEEPIDHTQKALLREGVEVHPMIKRIMQIHVAEEARHISFAHEYVKRNAPRVGPVDRFLVSLAFPVIMRVLGDAILVPVKEFQQEFAIPDEVIDELFWESAESKEFLSELFSDVRMLAEESGLMTRLSRRVWRALGIDGRPSRYRSEPAVKFA</sequence>
<protein>
    <submittedName>
        <fullName evidence="1">Diiron oxygenase</fullName>
    </submittedName>
</protein>
<dbReference type="Pfam" id="PF11583">
    <property type="entry name" value="AurF"/>
    <property type="match status" value="1"/>
</dbReference>
<dbReference type="GO" id="GO:0016491">
    <property type="term" value="F:oxidoreductase activity"/>
    <property type="evidence" value="ECO:0007669"/>
    <property type="project" value="InterPro"/>
</dbReference>
<organism evidence="1 2">
    <name type="scientific">Nocardioides zeae</name>
    <dbReference type="NCBI Taxonomy" id="1457234"/>
    <lineage>
        <taxon>Bacteria</taxon>
        <taxon>Bacillati</taxon>
        <taxon>Actinomycetota</taxon>
        <taxon>Actinomycetes</taxon>
        <taxon>Propionibacteriales</taxon>
        <taxon>Nocardioidaceae</taxon>
        <taxon>Nocardioides</taxon>
    </lineage>
</organism>
<evidence type="ECO:0000313" key="1">
    <source>
        <dbReference type="EMBL" id="NEN78254.1"/>
    </source>
</evidence>
<dbReference type="Proteomes" id="UP000468687">
    <property type="component" value="Unassembled WGS sequence"/>
</dbReference>
<dbReference type="SUPFAM" id="SSF47240">
    <property type="entry name" value="Ferritin-like"/>
    <property type="match status" value="1"/>
</dbReference>
<dbReference type="Gene3D" id="1.10.620.20">
    <property type="entry name" value="Ribonucleotide Reductase, subunit A"/>
    <property type="match status" value="1"/>
</dbReference>
<proteinExistence type="predicted"/>
<name>A0A6P0HJ27_9ACTN</name>
<dbReference type="RefSeq" id="WP_163771814.1">
    <property type="nucleotide sequence ID" value="NZ_JAAGXA010000005.1"/>
</dbReference>